<feature type="domain" description="Protein kinase" evidence="2">
    <location>
        <begin position="254"/>
        <end position="557"/>
    </location>
</feature>
<protein>
    <recommendedName>
        <fullName evidence="2">Protein kinase domain-containing protein</fullName>
    </recommendedName>
</protein>
<gene>
    <name evidence="3" type="ORF">ENH_00004480</name>
</gene>
<dbReference type="Proteomes" id="UP000030754">
    <property type="component" value="Unassembled WGS sequence"/>
</dbReference>
<name>U6MD07_9EIME</name>
<dbReference type="EMBL" id="HG722349">
    <property type="protein sequence ID" value="CDJ62092.1"/>
    <property type="molecule type" value="Genomic_DNA"/>
</dbReference>
<dbReference type="InterPro" id="IPR008271">
    <property type="entry name" value="Ser/Thr_kinase_AS"/>
</dbReference>
<feature type="compositionally biased region" description="Low complexity" evidence="1">
    <location>
        <begin position="1"/>
        <end position="57"/>
    </location>
</feature>
<dbReference type="AlphaFoldDB" id="U6MD07"/>
<dbReference type="InterPro" id="IPR000719">
    <property type="entry name" value="Prot_kinase_dom"/>
</dbReference>
<evidence type="ECO:0000313" key="4">
    <source>
        <dbReference type="Proteomes" id="UP000030754"/>
    </source>
</evidence>
<dbReference type="RefSeq" id="XP_013439454.1">
    <property type="nucleotide sequence ID" value="XM_013584000.1"/>
</dbReference>
<evidence type="ECO:0000259" key="2">
    <source>
        <dbReference type="PROSITE" id="PS50011"/>
    </source>
</evidence>
<keyword evidence="4" id="KW-1185">Reference proteome</keyword>
<evidence type="ECO:0000256" key="1">
    <source>
        <dbReference type="SAM" id="MobiDB-lite"/>
    </source>
</evidence>
<evidence type="ECO:0000313" key="3">
    <source>
        <dbReference type="EMBL" id="CDJ62092.1"/>
    </source>
</evidence>
<sequence length="557" mass="60135">MVSLSPVPAAAASRASWTTGAQPRQQQSQQQQQIQQQQQLQHPAQKRQWQQQQQWQQEAAPASEGPRRSSTQQQQQQQHQEEQQQKQQRSRGSRFTRRRSPLRFAALSLVWFFCCSSSSDSTAAAAAAPAAAAATVPVELFSAKASQHLRFVFPHRALSLEDSAVSQNAESEKVSVDAEAASAADTPVALLQQPKIPVEAALQEVTKTFMPLLQHLPGRVKVGAAAEIEAATAAAAADRISLALSLPLCLLNFGELSTRLGAGSFGEVFPFAKGPLEGGPCRETLAAAMAAAAEGSQGRYGVKIFRNEALVHSLEAAMAGRTNYSPAALNNAQKVIRSIDLSDGLLRSAIQEALGSESPIAQLQQLQQQQLSGAALVANHRSIEAAINANLYLADLKLTGLILHRVLEVIKTMHPKVYKFIEGASLEDKASLLAAAGEKFGWAIPFGRVLVKDKSGRQLWGLLLKIYDGDIDVRISIKDDGSRLDVWSEPAGAPQGAAATTTAAARSAYLKKVANDRNSLLSVSAKMLSPIVYMHNYFSFGHFDIKPANMLFEKNHE</sequence>
<organism evidence="3 4">
    <name type="scientific">Eimeria necatrix</name>
    <dbReference type="NCBI Taxonomy" id="51315"/>
    <lineage>
        <taxon>Eukaryota</taxon>
        <taxon>Sar</taxon>
        <taxon>Alveolata</taxon>
        <taxon>Apicomplexa</taxon>
        <taxon>Conoidasida</taxon>
        <taxon>Coccidia</taxon>
        <taxon>Eucoccidiorida</taxon>
        <taxon>Eimeriorina</taxon>
        <taxon>Eimeriidae</taxon>
        <taxon>Eimeria</taxon>
    </lineage>
</organism>
<feature type="compositionally biased region" description="Basic residues" evidence="1">
    <location>
        <begin position="88"/>
        <end position="97"/>
    </location>
</feature>
<dbReference type="VEuPathDB" id="ToxoDB:ENH_00004480"/>
<reference evidence="3" key="1">
    <citation type="submission" date="2013-10" db="EMBL/GenBank/DDBJ databases">
        <title>Genomic analysis of the causative agents of coccidiosis in chickens.</title>
        <authorList>
            <person name="Reid A.J."/>
            <person name="Blake D."/>
            <person name="Billington K."/>
            <person name="Browne H."/>
            <person name="Dunn M."/>
            <person name="Hung S."/>
            <person name="Kawahara F."/>
            <person name="Miranda-Saavedra D."/>
            <person name="Mourier T."/>
            <person name="Nagra H."/>
            <person name="Otto T.D."/>
            <person name="Rawlings N."/>
            <person name="Sanchez A."/>
            <person name="Sanders M."/>
            <person name="Subramaniam C."/>
            <person name="Tay Y."/>
            <person name="Dear P."/>
            <person name="Doerig C."/>
            <person name="Gruber A."/>
            <person name="Parkinson J."/>
            <person name="Shirley M."/>
            <person name="Wan K.L."/>
            <person name="Berriman M."/>
            <person name="Tomley F."/>
            <person name="Pain A."/>
        </authorList>
    </citation>
    <scope>NUCLEOTIDE SEQUENCE [LARGE SCALE GENOMIC DNA]</scope>
    <source>
        <strain evidence="3">Houghton</strain>
    </source>
</reference>
<dbReference type="PROSITE" id="PS50011">
    <property type="entry name" value="PROTEIN_KINASE_DOM"/>
    <property type="match status" value="1"/>
</dbReference>
<dbReference type="OrthoDB" id="10378826at2759"/>
<feature type="region of interest" description="Disordered" evidence="1">
    <location>
        <begin position="1"/>
        <end position="97"/>
    </location>
</feature>
<proteinExistence type="predicted"/>
<dbReference type="GO" id="GO:0004672">
    <property type="term" value="F:protein kinase activity"/>
    <property type="evidence" value="ECO:0007669"/>
    <property type="project" value="InterPro"/>
</dbReference>
<accession>U6MD07</accession>
<reference evidence="3" key="2">
    <citation type="submission" date="2013-10" db="EMBL/GenBank/DDBJ databases">
        <authorList>
            <person name="Aslett M."/>
        </authorList>
    </citation>
    <scope>NUCLEOTIDE SEQUENCE [LARGE SCALE GENOMIC DNA]</scope>
    <source>
        <strain evidence="3">Houghton</strain>
    </source>
</reference>
<dbReference type="GeneID" id="25470639"/>
<dbReference type="PROSITE" id="PS00108">
    <property type="entry name" value="PROTEIN_KINASE_ST"/>
    <property type="match status" value="1"/>
</dbReference>
<dbReference type="GO" id="GO:0005524">
    <property type="term" value="F:ATP binding"/>
    <property type="evidence" value="ECO:0007669"/>
    <property type="project" value="InterPro"/>
</dbReference>